<dbReference type="Pfam" id="PF04239">
    <property type="entry name" value="DUF421"/>
    <property type="match status" value="1"/>
</dbReference>
<dbReference type="InterPro" id="IPR007353">
    <property type="entry name" value="DUF421"/>
</dbReference>
<organism evidence="9 10">
    <name type="scientific">Peribacillus simplex</name>
    <dbReference type="NCBI Taxonomy" id="1478"/>
    <lineage>
        <taxon>Bacteria</taxon>
        <taxon>Bacillati</taxon>
        <taxon>Bacillota</taxon>
        <taxon>Bacilli</taxon>
        <taxon>Bacillales</taxon>
        <taxon>Bacillaceae</taxon>
        <taxon>Peribacillus</taxon>
    </lineage>
</organism>
<evidence type="ECO:0000256" key="4">
    <source>
        <dbReference type="ARBA" id="ARBA00022692"/>
    </source>
</evidence>
<gene>
    <name evidence="9" type="ORF">BN1180_05873</name>
</gene>
<proteinExistence type="inferred from homology"/>
<evidence type="ECO:0000259" key="8">
    <source>
        <dbReference type="Pfam" id="PF04239"/>
    </source>
</evidence>
<evidence type="ECO:0000313" key="9">
    <source>
        <dbReference type="EMBL" id="CEG25028.1"/>
    </source>
</evidence>
<dbReference type="PANTHER" id="PTHR34582:SF5">
    <property type="entry name" value="UPF0702 TRANSMEMBRANE PROTEIN YETF"/>
    <property type="match status" value="1"/>
</dbReference>
<dbReference type="PANTHER" id="PTHR34582">
    <property type="entry name" value="UPF0702 TRANSMEMBRANE PROTEIN YCAP"/>
    <property type="match status" value="1"/>
</dbReference>
<evidence type="ECO:0000256" key="7">
    <source>
        <dbReference type="SAM" id="Phobius"/>
    </source>
</evidence>
<evidence type="ECO:0000256" key="2">
    <source>
        <dbReference type="ARBA" id="ARBA00006448"/>
    </source>
</evidence>
<keyword evidence="6 7" id="KW-0472">Membrane</keyword>
<evidence type="ECO:0000313" key="10">
    <source>
        <dbReference type="Proteomes" id="UP000182110"/>
    </source>
</evidence>
<evidence type="ECO:0000256" key="6">
    <source>
        <dbReference type="ARBA" id="ARBA00023136"/>
    </source>
</evidence>
<dbReference type="EMBL" id="CCXW01000004">
    <property type="protein sequence ID" value="CEG25028.1"/>
    <property type="molecule type" value="Genomic_DNA"/>
</dbReference>
<sequence>MFTFIGKLILLFGLVIVAMRCMGKTVLAQLTPPDLAAIVFVVTLSVSPIKANGIGQTIAGIITIVFMYLLFSKLSLFRRLNRLLIGHPSILIKHGKISKKDLRKTRFSLVELLSTIRAAGYPNIRDIDYVILEPNGELSILPNQSVVNLTPRHLNIETDYQGLPIAMVVEGKIQHKNLKLIQKDEKWLQEEFLTQGFHEINNIFYAAVTDKDHSLIVDTGTDN</sequence>
<evidence type="ECO:0000256" key="3">
    <source>
        <dbReference type="ARBA" id="ARBA00022475"/>
    </source>
</evidence>
<feature type="domain" description="YetF C-terminal" evidence="8">
    <location>
        <begin position="77"/>
        <end position="208"/>
    </location>
</feature>
<comment type="similarity">
    <text evidence="2">Belongs to the UPF0702 family.</text>
</comment>
<name>A0AAN2PC73_9BACI</name>
<evidence type="ECO:0000256" key="1">
    <source>
        <dbReference type="ARBA" id="ARBA00004651"/>
    </source>
</evidence>
<keyword evidence="4 7" id="KW-0812">Transmembrane</keyword>
<comment type="subcellular location">
    <subcellularLocation>
        <location evidence="1">Cell membrane</location>
        <topology evidence="1">Multi-pass membrane protein</topology>
    </subcellularLocation>
</comment>
<evidence type="ECO:0000256" key="5">
    <source>
        <dbReference type="ARBA" id="ARBA00022989"/>
    </source>
</evidence>
<keyword evidence="5 7" id="KW-1133">Transmembrane helix</keyword>
<dbReference type="InterPro" id="IPR023090">
    <property type="entry name" value="UPF0702_alpha/beta_dom_sf"/>
</dbReference>
<keyword evidence="10" id="KW-1185">Reference proteome</keyword>
<dbReference type="Proteomes" id="UP000182110">
    <property type="component" value="Unassembled WGS sequence"/>
</dbReference>
<feature type="transmembrane region" description="Helical" evidence="7">
    <location>
        <begin position="52"/>
        <end position="71"/>
    </location>
</feature>
<comment type="caution">
    <text evidence="9">The sequence shown here is derived from an EMBL/GenBank/DDBJ whole genome shotgun (WGS) entry which is preliminary data.</text>
</comment>
<dbReference type="AlphaFoldDB" id="A0AAN2PC73"/>
<protein>
    <submittedName>
        <fullName evidence="9">Membrane protein yetF</fullName>
    </submittedName>
</protein>
<dbReference type="RefSeq" id="WP_072274015.1">
    <property type="nucleotide sequence ID" value="NZ_CCXW01000004.1"/>
</dbReference>
<reference evidence="9 10" key="1">
    <citation type="journal article" date="2014" name="Genome Announc.">
        <title>Genome Sequence of Bacillus simplex Strain P558, Isolated from a Human Fecal Sample.</title>
        <authorList>
            <person name="Croce O."/>
            <person name="Hugon P."/>
            <person name="Lagier J.C."/>
            <person name="Bibi F."/>
            <person name="Robert C."/>
            <person name="Azhar E.I."/>
            <person name="Raoult D."/>
            <person name="Fournier P.E."/>
        </authorList>
    </citation>
    <scope>NUCLEOTIDE SEQUENCE [LARGE SCALE GENOMIC DNA]</scope>
    <source>
        <strain evidence="9 10">P558</strain>
    </source>
</reference>
<keyword evidence="3" id="KW-1003">Cell membrane</keyword>
<dbReference type="GO" id="GO:0005886">
    <property type="term" value="C:plasma membrane"/>
    <property type="evidence" value="ECO:0007669"/>
    <property type="project" value="UniProtKB-SubCell"/>
</dbReference>
<accession>A0AAN2PC73</accession>
<dbReference type="Gene3D" id="3.30.240.20">
    <property type="entry name" value="bsu07140 like domains"/>
    <property type="match status" value="2"/>
</dbReference>